<name>A0A2M6WX33_9BACT</name>
<gene>
    <name evidence="2" type="ORF">COT77_02135</name>
</gene>
<sequence length="90" mass="10709">MNKQDWQDYRLIRRQDKQGIRRAFILLAMIVFGLFSLFMEIYWPDIEAFTRPWLQSHLDLVKSILCLVFLVTGVCTSLAIAIRITKKYQL</sequence>
<comment type="caution">
    <text evidence="2">The sequence shown here is derived from an EMBL/GenBank/DDBJ whole genome shotgun (WGS) entry which is preliminary data.</text>
</comment>
<evidence type="ECO:0000313" key="2">
    <source>
        <dbReference type="EMBL" id="PIT97311.1"/>
    </source>
</evidence>
<feature type="transmembrane region" description="Helical" evidence="1">
    <location>
        <begin position="63"/>
        <end position="84"/>
    </location>
</feature>
<evidence type="ECO:0000256" key="1">
    <source>
        <dbReference type="SAM" id="Phobius"/>
    </source>
</evidence>
<dbReference type="Proteomes" id="UP000228596">
    <property type="component" value="Unassembled WGS sequence"/>
</dbReference>
<keyword evidence="1" id="KW-1133">Transmembrane helix</keyword>
<protein>
    <submittedName>
        <fullName evidence="2">Uncharacterized protein</fullName>
    </submittedName>
</protein>
<keyword evidence="1" id="KW-0472">Membrane</keyword>
<organism evidence="2 3">
    <name type="scientific">Candidatus Berkelbacteria bacterium CG10_big_fil_rev_8_21_14_0_10_41_12</name>
    <dbReference type="NCBI Taxonomy" id="1974513"/>
    <lineage>
        <taxon>Bacteria</taxon>
        <taxon>Candidatus Berkelbacteria</taxon>
    </lineage>
</organism>
<reference evidence="3" key="1">
    <citation type="submission" date="2017-09" db="EMBL/GenBank/DDBJ databases">
        <title>Depth-based differentiation of microbial function through sediment-hosted aquifers and enrichment of novel symbionts in the deep terrestrial subsurface.</title>
        <authorList>
            <person name="Probst A.J."/>
            <person name="Ladd B."/>
            <person name="Jarett J.K."/>
            <person name="Geller-Mcgrath D.E."/>
            <person name="Sieber C.M.K."/>
            <person name="Emerson J.B."/>
            <person name="Anantharaman K."/>
            <person name="Thomas B.C."/>
            <person name="Malmstrom R."/>
            <person name="Stieglmeier M."/>
            <person name="Klingl A."/>
            <person name="Woyke T."/>
            <person name="Ryan C.M."/>
            <person name="Banfield J.F."/>
        </authorList>
    </citation>
    <scope>NUCLEOTIDE SEQUENCE [LARGE SCALE GENOMIC DNA]</scope>
</reference>
<feature type="transmembrane region" description="Helical" evidence="1">
    <location>
        <begin position="23"/>
        <end position="43"/>
    </location>
</feature>
<proteinExistence type="predicted"/>
<accession>A0A2M6WX33</accession>
<keyword evidence="1" id="KW-0812">Transmembrane</keyword>
<dbReference type="AlphaFoldDB" id="A0A2M6WX33"/>
<evidence type="ECO:0000313" key="3">
    <source>
        <dbReference type="Proteomes" id="UP000228596"/>
    </source>
</evidence>
<dbReference type="EMBL" id="PEZV01000020">
    <property type="protein sequence ID" value="PIT97311.1"/>
    <property type="molecule type" value="Genomic_DNA"/>
</dbReference>